<accession>A0A366LXW5</accession>
<comment type="caution">
    <text evidence="3">The sequence shown here is derived from an EMBL/GenBank/DDBJ whole genome shotgun (WGS) entry which is preliminary data.</text>
</comment>
<dbReference type="InterPro" id="IPR028087">
    <property type="entry name" value="Tad_N"/>
</dbReference>
<dbReference type="Pfam" id="PF13400">
    <property type="entry name" value="Tad"/>
    <property type="match status" value="1"/>
</dbReference>
<dbReference type="EMBL" id="QMEY01000009">
    <property type="protein sequence ID" value="RBQ18144.1"/>
    <property type="molecule type" value="Genomic_DNA"/>
</dbReference>
<dbReference type="AlphaFoldDB" id="A0A366LXW5"/>
<keyword evidence="1" id="KW-0472">Membrane</keyword>
<keyword evidence="1" id="KW-0812">Transmembrane</keyword>
<feature type="domain" description="Putative Flp pilus-assembly TadG-like N-terminal" evidence="2">
    <location>
        <begin position="8"/>
        <end position="50"/>
    </location>
</feature>
<protein>
    <recommendedName>
        <fullName evidence="2">Putative Flp pilus-assembly TadG-like N-terminal domain-containing protein</fullName>
    </recommendedName>
</protein>
<evidence type="ECO:0000259" key="2">
    <source>
        <dbReference type="Pfam" id="PF13400"/>
    </source>
</evidence>
<keyword evidence="1" id="KW-1133">Transmembrane helix</keyword>
<name>A0A366LXW5_9ACTN</name>
<evidence type="ECO:0000256" key="1">
    <source>
        <dbReference type="SAM" id="Phobius"/>
    </source>
</evidence>
<organism evidence="3 4">
    <name type="scientific">Spongiactinospora rosea</name>
    <dbReference type="NCBI Taxonomy" id="2248750"/>
    <lineage>
        <taxon>Bacteria</taxon>
        <taxon>Bacillati</taxon>
        <taxon>Actinomycetota</taxon>
        <taxon>Actinomycetes</taxon>
        <taxon>Streptosporangiales</taxon>
        <taxon>Streptosporangiaceae</taxon>
        <taxon>Spongiactinospora</taxon>
    </lineage>
</organism>
<keyword evidence="4" id="KW-1185">Reference proteome</keyword>
<proteinExistence type="predicted"/>
<reference evidence="3 4" key="1">
    <citation type="submission" date="2018-06" db="EMBL/GenBank/DDBJ databases">
        <title>Sphaerisporangium craniellae sp. nov., isolated from a marine sponge in the South China Sea.</title>
        <authorList>
            <person name="Li L."/>
        </authorList>
    </citation>
    <scope>NUCLEOTIDE SEQUENCE [LARGE SCALE GENOMIC DNA]</scope>
    <source>
        <strain evidence="3 4">LHW63015</strain>
    </source>
</reference>
<evidence type="ECO:0000313" key="4">
    <source>
        <dbReference type="Proteomes" id="UP000253303"/>
    </source>
</evidence>
<evidence type="ECO:0000313" key="3">
    <source>
        <dbReference type="EMBL" id="RBQ18144.1"/>
    </source>
</evidence>
<feature type="transmembrane region" description="Helical" evidence="1">
    <location>
        <begin position="6"/>
        <end position="30"/>
    </location>
</feature>
<gene>
    <name evidence="3" type="ORF">DP939_22325</name>
</gene>
<dbReference type="Proteomes" id="UP000253303">
    <property type="component" value="Unassembled WGS sequence"/>
</dbReference>
<dbReference type="OrthoDB" id="3431582at2"/>
<sequence length="133" mass="13728">MEVELTGFVVAIIGALFLLCGLIVDGGLALGARVRALNEAQEAARSGAQQLDLAAYRRDATVRVDATRARTAALSYIAATPDTAAVEVVGDTVTVTVRAVQPTQILGLAGLRSIRVTGRATAVAQRGVTGVIR</sequence>